<name>A0A0F9EH00_9ZZZZ</name>
<dbReference type="SUPFAM" id="SSF52540">
    <property type="entry name" value="P-loop containing nucleoside triphosphate hydrolases"/>
    <property type="match status" value="1"/>
</dbReference>
<dbReference type="GO" id="GO:0005524">
    <property type="term" value="F:ATP binding"/>
    <property type="evidence" value="ECO:0007669"/>
    <property type="project" value="InterPro"/>
</dbReference>
<dbReference type="InterPro" id="IPR011704">
    <property type="entry name" value="ATPase_dyneun-rel_AAA"/>
</dbReference>
<dbReference type="EMBL" id="LAZR01034854">
    <property type="protein sequence ID" value="KKL36613.1"/>
    <property type="molecule type" value="Genomic_DNA"/>
</dbReference>
<dbReference type="AlphaFoldDB" id="A0A0F9EH00"/>
<comment type="caution">
    <text evidence="2">The sequence shown here is derived from an EMBL/GenBank/DDBJ whole genome shotgun (WGS) entry which is preliminary data.</text>
</comment>
<feature type="domain" description="ATPase dynein-related AAA" evidence="1">
    <location>
        <begin position="44"/>
        <end position="190"/>
    </location>
</feature>
<evidence type="ECO:0000259" key="1">
    <source>
        <dbReference type="Pfam" id="PF07728"/>
    </source>
</evidence>
<dbReference type="Pfam" id="PF07728">
    <property type="entry name" value="AAA_5"/>
    <property type="match status" value="1"/>
</dbReference>
<protein>
    <recommendedName>
        <fullName evidence="1">ATPase dynein-related AAA domain-containing protein</fullName>
    </recommendedName>
</protein>
<organism evidence="2">
    <name type="scientific">marine sediment metagenome</name>
    <dbReference type="NCBI Taxonomy" id="412755"/>
    <lineage>
        <taxon>unclassified sequences</taxon>
        <taxon>metagenomes</taxon>
        <taxon>ecological metagenomes</taxon>
    </lineage>
</organism>
<accession>A0A0F9EH00</accession>
<sequence length="362" mass="42089">RRGVNMTNIDYLDSAISTCFSMRKIKNIVIVQKARPFRLRPQNHLLIVSPFGTFKSSITQQLRRLAFDDIFVNDDFTKPSIEGSISKDGDYVPSILINVGGKIFVIDEWNSVGTFGQNSMLSLLENQESSRSLGFKVKKDYKFKDKHGFINYEVKENRISIRAIFSCIAYAMEYPMYDNSQKSKALLSRFSPLFIQPTKEYMRAGTIGEFDINIEDHSRQIDTVTIPQKVYRDFWAKFHEYIDDHGLWPSDTLDYGFVSRTQSEITRYGVYNYLKAKDLHKETKKIKELEIDDAAYFEQSFDFIQTILLQFTNPETKDKIVQFKLIREKYPEANKSQLARLMGVSTQTIRSYSEKLDAKLSK</sequence>
<reference evidence="2" key="1">
    <citation type="journal article" date="2015" name="Nature">
        <title>Complex archaea that bridge the gap between prokaryotes and eukaryotes.</title>
        <authorList>
            <person name="Spang A."/>
            <person name="Saw J.H."/>
            <person name="Jorgensen S.L."/>
            <person name="Zaremba-Niedzwiedzka K."/>
            <person name="Martijn J."/>
            <person name="Lind A.E."/>
            <person name="van Eijk R."/>
            <person name="Schleper C."/>
            <person name="Guy L."/>
            <person name="Ettema T.J."/>
        </authorList>
    </citation>
    <scope>NUCLEOTIDE SEQUENCE</scope>
</reference>
<feature type="non-terminal residue" evidence="2">
    <location>
        <position position="1"/>
    </location>
</feature>
<dbReference type="InterPro" id="IPR027417">
    <property type="entry name" value="P-loop_NTPase"/>
</dbReference>
<evidence type="ECO:0000313" key="2">
    <source>
        <dbReference type="EMBL" id="KKL36613.1"/>
    </source>
</evidence>
<dbReference type="GO" id="GO:0016887">
    <property type="term" value="F:ATP hydrolysis activity"/>
    <property type="evidence" value="ECO:0007669"/>
    <property type="project" value="InterPro"/>
</dbReference>
<proteinExistence type="predicted"/>
<gene>
    <name evidence="2" type="ORF">LCGC14_2368250</name>
</gene>